<sequence length="334" mass="39312">MISNLEIRDKPNDLKLESIKSGELYPKLILELEITSAKDFLILESNANLLFMKEGSNESIEVYCEPYENYIGRSTRYFKFYTYFTPDLFQTIETFRAGENLKININIGKIYLLNFKRIGTFNPIQGSKTEIQKGEISTENFLIVQRPAYKQNQEFLNITREQWSDKVLKPYNTMNRFIIELPYQFPDVSTQNVNKSELDDLKDRVIRGITLLRKITEEYNMRRDSEKCVDRIREVTDLLHNIPNQKSLYKIYGEYLIEKTFTGSDNISEEIIANIFNIIDALFNISSKGPHAVTKGRVIMEYYPKYEDGDILLGITTFIYYFLSKKFERYFALK</sequence>
<proteinExistence type="predicted"/>
<gene>
    <name evidence="1" type="ORF">LCGC14_1271960</name>
</gene>
<organism evidence="1">
    <name type="scientific">marine sediment metagenome</name>
    <dbReference type="NCBI Taxonomy" id="412755"/>
    <lineage>
        <taxon>unclassified sequences</taxon>
        <taxon>metagenomes</taxon>
        <taxon>ecological metagenomes</taxon>
    </lineage>
</organism>
<name>A0A0F9KXV4_9ZZZZ</name>
<evidence type="ECO:0000313" key="1">
    <source>
        <dbReference type="EMBL" id="KKM87139.1"/>
    </source>
</evidence>
<dbReference type="EMBL" id="LAZR01007149">
    <property type="protein sequence ID" value="KKM87139.1"/>
    <property type="molecule type" value="Genomic_DNA"/>
</dbReference>
<accession>A0A0F9KXV4</accession>
<protein>
    <submittedName>
        <fullName evidence="1">Uncharacterized protein</fullName>
    </submittedName>
</protein>
<comment type="caution">
    <text evidence="1">The sequence shown here is derived from an EMBL/GenBank/DDBJ whole genome shotgun (WGS) entry which is preliminary data.</text>
</comment>
<dbReference type="AlphaFoldDB" id="A0A0F9KXV4"/>
<reference evidence="1" key="1">
    <citation type="journal article" date="2015" name="Nature">
        <title>Complex archaea that bridge the gap between prokaryotes and eukaryotes.</title>
        <authorList>
            <person name="Spang A."/>
            <person name="Saw J.H."/>
            <person name="Jorgensen S.L."/>
            <person name="Zaremba-Niedzwiedzka K."/>
            <person name="Martijn J."/>
            <person name="Lind A.E."/>
            <person name="van Eijk R."/>
            <person name="Schleper C."/>
            <person name="Guy L."/>
            <person name="Ettema T.J."/>
        </authorList>
    </citation>
    <scope>NUCLEOTIDE SEQUENCE</scope>
</reference>